<dbReference type="Proteomes" id="UP000485058">
    <property type="component" value="Unassembled WGS sequence"/>
</dbReference>
<dbReference type="Pfam" id="PF14822">
    <property type="entry name" value="Vasohibin"/>
    <property type="match status" value="1"/>
</dbReference>
<dbReference type="EMBL" id="BLLF01003568">
    <property type="protein sequence ID" value="GFH27666.1"/>
    <property type="molecule type" value="Genomic_DNA"/>
</dbReference>
<dbReference type="PANTHER" id="PTHR15750:SF2">
    <property type="entry name" value="VASOHIBIN"/>
    <property type="match status" value="1"/>
</dbReference>
<reference evidence="1 2" key="1">
    <citation type="submission" date="2020-02" db="EMBL/GenBank/DDBJ databases">
        <title>Draft genome sequence of Haematococcus lacustris strain NIES-144.</title>
        <authorList>
            <person name="Morimoto D."/>
            <person name="Nakagawa S."/>
            <person name="Yoshida T."/>
            <person name="Sawayama S."/>
        </authorList>
    </citation>
    <scope>NUCLEOTIDE SEQUENCE [LARGE SCALE GENOMIC DNA]</scope>
    <source>
        <strain evidence="1 2">NIES-144</strain>
    </source>
</reference>
<name>A0A6A0A590_HAELA</name>
<evidence type="ECO:0000313" key="2">
    <source>
        <dbReference type="Proteomes" id="UP000485058"/>
    </source>
</evidence>
<protein>
    <submittedName>
        <fullName evidence="1">Uncharacterized protein</fullName>
    </submittedName>
</protein>
<accession>A0A6A0A590</accession>
<dbReference type="GO" id="GO:0005737">
    <property type="term" value="C:cytoplasm"/>
    <property type="evidence" value="ECO:0007669"/>
    <property type="project" value="InterPro"/>
</dbReference>
<dbReference type="InterPro" id="IPR028131">
    <property type="entry name" value="VASH1"/>
</dbReference>
<organism evidence="1 2">
    <name type="scientific">Haematococcus lacustris</name>
    <name type="common">Green alga</name>
    <name type="synonym">Haematococcus pluvialis</name>
    <dbReference type="NCBI Taxonomy" id="44745"/>
    <lineage>
        <taxon>Eukaryota</taxon>
        <taxon>Viridiplantae</taxon>
        <taxon>Chlorophyta</taxon>
        <taxon>core chlorophytes</taxon>
        <taxon>Chlorophyceae</taxon>
        <taxon>CS clade</taxon>
        <taxon>Chlamydomonadales</taxon>
        <taxon>Haematococcaceae</taxon>
        <taxon>Haematococcus</taxon>
    </lineage>
</organism>
<comment type="caution">
    <text evidence="1">The sequence shown here is derived from an EMBL/GenBank/DDBJ whole genome shotgun (WGS) entry which is preliminary data.</text>
</comment>
<keyword evidence="2" id="KW-1185">Reference proteome</keyword>
<gene>
    <name evidence="1" type="ORF">HaLaN_26028</name>
</gene>
<sequence>MFKPLAYHSLAALMLEFKVSYEKWHHTLHKIRVGLPVEHGSSASGAVCWRYCNVSAARHPWSVCASVLDCFAAGYVQHSAAHARLAHLMT</sequence>
<dbReference type="AlphaFoldDB" id="A0A6A0A590"/>
<evidence type="ECO:0000313" key="1">
    <source>
        <dbReference type="EMBL" id="GFH27666.1"/>
    </source>
</evidence>
<proteinExistence type="predicted"/>
<feature type="non-terminal residue" evidence="1">
    <location>
        <position position="1"/>
    </location>
</feature>
<dbReference type="PANTHER" id="PTHR15750">
    <property type="entry name" value="VASOHIBIN-1-LIKE ISOFORM X2"/>
    <property type="match status" value="1"/>
</dbReference>